<dbReference type="Proteomes" id="UP000193083">
    <property type="component" value="Unassembled WGS sequence"/>
</dbReference>
<proteinExistence type="predicted"/>
<reference evidence="1 2" key="1">
    <citation type="submission" date="2017-04" db="EMBL/GenBank/DDBJ databases">
        <authorList>
            <person name="Afonso C.L."/>
            <person name="Miller P.J."/>
            <person name="Scott M.A."/>
            <person name="Spackman E."/>
            <person name="Goraichik I."/>
            <person name="Dimitrov K.M."/>
            <person name="Suarez D.L."/>
            <person name="Swayne D.E."/>
        </authorList>
    </citation>
    <scope>NUCLEOTIDE SEQUENCE [LARGE SCALE GENOMIC DNA]</scope>
    <source>
        <strain evidence="1 2">B5P</strain>
    </source>
</reference>
<dbReference type="AlphaFoldDB" id="A0A1X7MP13"/>
<evidence type="ECO:0000313" key="2">
    <source>
        <dbReference type="Proteomes" id="UP000193083"/>
    </source>
</evidence>
<organism evidence="1 2">
    <name type="scientific">Mesorhizobium australicum</name>
    <dbReference type="NCBI Taxonomy" id="536018"/>
    <lineage>
        <taxon>Bacteria</taxon>
        <taxon>Pseudomonadati</taxon>
        <taxon>Pseudomonadota</taxon>
        <taxon>Alphaproteobacteria</taxon>
        <taxon>Hyphomicrobiales</taxon>
        <taxon>Phyllobacteriaceae</taxon>
        <taxon>Mesorhizobium</taxon>
    </lineage>
</organism>
<accession>A0A1X7MP13</accession>
<dbReference type="EMBL" id="FXBL01000003">
    <property type="protein sequence ID" value="SMH26580.1"/>
    <property type="molecule type" value="Genomic_DNA"/>
</dbReference>
<name>A0A1X7MP13_9HYPH</name>
<protein>
    <submittedName>
        <fullName evidence="1">Uncharacterized protein</fullName>
    </submittedName>
</protein>
<keyword evidence="2" id="KW-1185">Reference proteome</keyword>
<evidence type="ECO:0000313" key="1">
    <source>
        <dbReference type="EMBL" id="SMH26580.1"/>
    </source>
</evidence>
<gene>
    <name evidence="1" type="ORF">SAMN02982922_0345</name>
</gene>
<sequence length="166" mass="18501">MRRHPLNPLRRIAIAAALSAAPWFWLGDRAEASEWGCEVLLCASSSDPSWRGVPACHPPMYRLISAMRGWGFSWPTCPEAGTGKPGYEAYHECPAGWSVGSSNQDHGAGQPDLCAQVRNTCPSGFGGRDGCEQTLTMSRRMREDPYYFDITHDDGNVTRHWFNLKR</sequence>